<dbReference type="Proteomes" id="UP000636800">
    <property type="component" value="Chromosome 1"/>
</dbReference>
<organism evidence="1 2">
    <name type="scientific">Vanilla planifolia</name>
    <name type="common">Vanilla</name>
    <dbReference type="NCBI Taxonomy" id="51239"/>
    <lineage>
        <taxon>Eukaryota</taxon>
        <taxon>Viridiplantae</taxon>
        <taxon>Streptophyta</taxon>
        <taxon>Embryophyta</taxon>
        <taxon>Tracheophyta</taxon>
        <taxon>Spermatophyta</taxon>
        <taxon>Magnoliopsida</taxon>
        <taxon>Liliopsida</taxon>
        <taxon>Asparagales</taxon>
        <taxon>Orchidaceae</taxon>
        <taxon>Vanilloideae</taxon>
        <taxon>Vanilleae</taxon>
        <taxon>Vanilla</taxon>
    </lineage>
</organism>
<reference evidence="1 2" key="1">
    <citation type="journal article" date="2020" name="Nat. Food">
        <title>A phased Vanilla planifolia genome enables genetic improvement of flavour and production.</title>
        <authorList>
            <person name="Hasing T."/>
            <person name="Tang H."/>
            <person name="Brym M."/>
            <person name="Khazi F."/>
            <person name="Huang T."/>
            <person name="Chambers A.H."/>
        </authorList>
    </citation>
    <scope>NUCLEOTIDE SEQUENCE [LARGE SCALE GENOMIC DNA]</scope>
    <source>
        <tissue evidence="1">Leaf</tissue>
    </source>
</reference>
<gene>
    <name evidence="1" type="ORF">HPP92_001764</name>
</gene>
<proteinExistence type="predicted"/>
<protein>
    <submittedName>
        <fullName evidence="1">Uncharacterized protein</fullName>
    </submittedName>
</protein>
<keyword evidence="2" id="KW-1185">Reference proteome</keyword>
<name>A0A835S422_VANPL</name>
<sequence>MSAATSSMCSMIALTRSVQDSAKALSGEVVGILCFPASSQNRRRTTAMTVRIFGIEEDNGNEPEPTANSLTRRGLLSCNSETHLGCGGECLEASTISPSAVTAFAFSRRQKFSNVGQRDEGRRRRDGPLGRQAGVMLLLMRLVIASRDLEADAGVA</sequence>
<evidence type="ECO:0000313" key="2">
    <source>
        <dbReference type="Proteomes" id="UP000636800"/>
    </source>
</evidence>
<dbReference type="AlphaFoldDB" id="A0A835S422"/>
<dbReference type="EMBL" id="JADCNL010000001">
    <property type="protein sequence ID" value="KAG0497073.1"/>
    <property type="molecule type" value="Genomic_DNA"/>
</dbReference>
<comment type="caution">
    <text evidence="1">The sequence shown here is derived from an EMBL/GenBank/DDBJ whole genome shotgun (WGS) entry which is preliminary data.</text>
</comment>
<evidence type="ECO:0000313" key="1">
    <source>
        <dbReference type="EMBL" id="KAG0497073.1"/>
    </source>
</evidence>
<dbReference type="OrthoDB" id="5227681at2759"/>
<accession>A0A835S422</accession>